<keyword evidence="1" id="KW-0812">Transmembrane</keyword>
<dbReference type="PhylomeDB" id="K6V113"/>
<evidence type="ECO:0008006" key="4">
    <source>
        <dbReference type="Google" id="ProtNLM"/>
    </source>
</evidence>
<evidence type="ECO:0000256" key="1">
    <source>
        <dbReference type="SAM" id="Phobius"/>
    </source>
</evidence>
<name>K6V113_PLACD</name>
<dbReference type="EMBL" id="DF158533">
    <property type="protein sequence ID" value="GAB70019.1"/>
    <property type="molecule type" value="Genomic_DNA"/>
</dbReference>
<organism evidence="2 3">
    <name type="scientific">Plasmodium cynomolgi (strain B)</name>
    <dbReference type="NCBI Taxonomy" id="1120755"/>
    <lineage>
        <taxon>Eukaryota</taxon>
        <taxon>Sar</taxon>
        <taxon>Alveolata</taxon>
        <taxon>Apicomplexa</taxon>
        <taxon>Aconoidasida</taxon>
        <taxon>Haemosporida</taxon>
        <taxon>Plasmodiidae</taxon>
        <taxon>Plasmodium</taxon>
        <taxon>Plasmodium (Plasmodium)</taxon>
    </lineage>
</organism>
<sequence length="294" mass="34786">MAEFNNDLEYWREKYPFLDDIWNLHNVYYEPVTDDTSIQTNVDLCEKELEISPENKGMYNDFCKKLIRNWFLCKVNKSDEDSPKCCYYLHHWLYFERKQWKLSDVLIEKIFKLHFLKNMIDSGELCPYLSIDEDLITDEDLIDLYVFNYNNEILKGISKIKIDSDYCKFKRFISNCIKKYKTEIVKFYHKVKLNSLCDQDIPSYLKLFRDKYSELTRIKTKYGNIPTLDSNDIDKFFSCSSIDIDKLDSFTINTDRSTTSTDCSTIYTTPAVIGILAGIFSLLGLTYKVGMHLI</sequence>
<dbReference type="AlphaFoldDB" id="K6V113"/>
<dbReference type="OrthoDB" id="386455at2759"/>
<reference evidence="2 3" key="1">
    <citation type="journal article" date="2012" name="Nat. Genet.">
        <title>Plasmodium cynomolgi genome sequences provide insight into Plasmodium vivax and the monkey malaria clade.</title>
        <authorList>
            <person name="Tachibana S."/>
            <person name="Sullivan S.A."/>
            <person name="Kawai S."/>
            <person name="Nakamura S."/>
            <person name="Kim H.R."/>
            <person name="Goto N."/>
            <person name="Arisue N."/>
            <person name="Palacpac N.M.Q."/>
            <person name="Honma H."/>
            <person name="Yagi M."/>
            <person name="Tougan T."/>
            <person name="Katakai Y."/>
            <person name="Kaneko O."/>
            <person name="Mita T."/>
            <person name="Kita K."/>
            <person name="Yasutomi Y."/>
            <person name="Sutton P.L."/>
            <person name="Shakhbatyan R."/>
            <person name="Horii T."/>
            <person name="Yasunaga T."/>
            <person name="Barnwell J.W."/>
            <person name="Escalante A.A."/>
            <person name="Carlton J.M."/>
            <person name="Tanabe K."/>
        </authorList>
    </citation>
    <scope>NUCLEOTIDE SEQUENCE [LARGE SCALE GENOMIC DNA]</scope>
    <source>
        <strain evidence="2 3">B</strain>
    </source>
</reference>
<evidence type="ECO:0000313" key="3">
    <source>
        <dbReference type="Proteomes" id="UP000006319"/>
    </source>
</evidence>
<keyword evidence="1" id="KW-0472">Membrane</keyword>
<gene>
    <name evidence="2" type="ORF">PCYB_007680</name>
</gene>
<protein>
    <recommendedName>
        <fullName evidence="4">CYIR protein</fullName>
    </recommendedName>
</protein>
<keyword evidence="1" id="KW-1133">Transmembrane helix</keyword>
<dbReference type="GeneID" id="14696561"/>
<keyword evidence="3" id="KW-1185">Reference proteome</keyword>
<accession>K6V113</accession>
<feature type="transmembrane region" description="Helical" evidence="1">
    <location>
        <begin position="266"/>
        <end position="287"/>
    </location>
</feature>
<evidence type="ECO:0000313" key="2">
    <source>
        <dbReference type="EMBL" id="GAB70019.1"/>
    </source>
</evidence>
<dbReference type="VEuPathDB" id="PlasmoDB:PCYB_007680"/>
<dbReference type="RefSeq" id="XP_004228237.1">
    <property type="nucleotide sequence ID" value="XM_004228189.1"/>
</dbReference>
<proteinExistence type="predicted"/>
<dbReference type="KEGG" id="pcy:PCYB_007680"/>
<dbReference type="Proteomes" id="UP000006319">
    <property type="component" value="Unassembled WGS sequence"/>
</dbReference>